<dbReference type="InterPro" id="IPR045913">
    <property type="entry name" value="TBC20/Gyp8-like"/>
</dbReference>
<proteinExistence type="predicted"/>
<dbReference type="Gene3D" id="1.10.472.80">
    <property type="entry name" value="Ypt/Rab-GAP domain of gyp1p, domain 3"/>
    <property type="match status" value="1"/>
</dbReference>
<evidence type="ECO:0000256" key="1">
    <source>
        <dbReference type="ARBA" id="ARBA00022468"/>
    </source>
</evidence>
<evidence type="ECO:0000313" key="4">
    <source>
        <dbReference type="EMBL" id="OMJ69882.1"/>
    </source>
</evidence>
<keyword evidence="1" id="KW-0343">GTPase activation</keyword>
<dbReference type="PANTHER" id="PTHR20913:SF7">
    <property type="entry name" value="RE60063P"/>
    <property type="match status" value="1"/>
</dbReference>
<sequence length="344" mass="40069">MSKDHAQLHEHIEQKNLKQIRLACMQHGGLGSSKLRREIWPLLLKVHENSNLLIDWKATVQPNEYSEIIKRDVNRSLFGLDITDHFTEDHRLFKRSQLSKIINAVINKNPNLHYFQGFNSICTVFLLIGDEDLGFKMSYQCAELFIKDSMRKSFEEGVSLEMHLIYELLEKNDKKLTKKLRQIYTIDTNVNSPMFSLSWVLTWLSHSMHSFDKLCRVFDFCLASHPLAPVYIAAAIILNEKTSIMKCADMPEIHQYFHDLVCHIDVEMICDMSLSMMCKFYPSKLVNRSAKKFHDDSPLYFDCELEDILRNLPNGNGVRQYFLVSIIVLVAAIGYSLYYNLLFL</sequence>
<keyword evidence="5" id="KW-1185">Reference proteome</keyword>
<dbReference type="AlphaFoldDB" id="A0A1R2AZF1"/>
<dbReference type="Pfam" id="PF00566">
    <property type="entry name" value="RabGAP-TBC"/>
    <property type="match status" value="1"/>
</dbReference>
<dbReference type="EMBL" id="MPUH01001147">
    <property type="protein sequence ID" value="OMJ69882.1"/>
    <property type="molecule type" value="Genomic_DNA"/>
</dbReference>
<name>A0A1R2AZF1_9CILI</name>
<dbReference type="SUPFAM" id="SSF47923">
    <property type="entry name" value="Ypt/Rab-GAP domain of gyp1p"/>
    <property type="match status" value="2"/>
</dbReference>
<dbReference type="PROSITE" id="PS50086">
    <property type="entry name" value="TBC_RABGAP"/>
    <property type="match status" value="1"/>
</dbReference>
<dbReference type="GO" id="GO:0005096">
    <property type="term" value="F:GTPase activator activity"/>
    <property type="evidence" value="ECO:0007669"/>
    <property type="project" value="UniProtKB-KW"/>
</dbReference>
<organism evidence="4 5">
    <name type="scientific">Stentor coeruleus</name>
    <dbReference type="NCBI Taxonomy" id="5963"/>
    <lineage>
        <taxon>Eukaryota</taxon>
        <taxon>Sar</taxon>
        <taxon>Alveolata</taxon>
        <taxon>Ciliophora</taxon>
        <taxon>Postciliodesmatophora</taxon>
        <taxon>Heterotrichea</taxon>
        <taxon>Heterotrichida</taxon>
        <taxon>Stentoridae</taxon>
        <taxon>Stentor</taxon>
    </lineage>
</organism>
<dbReference type="GO" id="GO:0005789">
    <property type="term" value="C:endoplasmic reticulum membrane"/>
    <property type="evidence" value="ECO:0007669"/>
    <property type="project" value="TreeGrafter"/>
</dbReference>
<keyword evidence="2" id="KW-1133">Transmembrane helix</keyword>
<reference evidence="4 5" key="1">
    <citation type="submission" date="2016-11" db="EMBL/GenBank/DDBJ databases">
        <title>The macronuclear genome of Stentor coeruleus: a giant cell with tiny introns.</title>
        <authorList>
            <person name="Slabodnick M."/>
            <person name="Ruby J.G."/>
            <person name="Reiff S.B."/>
            <person name="Swart E.C."/>
            <person name="Gosai S."/>
            <person name="Prabakaran S."/>
            <person name="Witkowska E."/>
            <person name="Larue G.E."/>
            <person name="Fisher S."/>
            <person name="Freeman R.M."/>
            <person name="Gunawardena J."/>
            <person name="Chu W."/>
            <person name="Stover N.A."/>
            <person name="Gregory B.D."/>
            <person name="Nowacki M."/>
            <person name="Derisi J."/>
            <person name="Roy S.W."/>
            <person name="Marshall W.F."/>
            <person name="Sood P."/>
        </authorList>
    </citation>
    <scope>NUCLEOTIDE SEQUENCE [LARGE SCALE GENOMIC DNA]</scope>
    <source>
        <strain evidence="4">WM001</strain>
    </source>
</reference>
<dbReference type="InterPro" id="IPR035969">
    <property type="entry name" value="Rab-GAP_TBC_sf"/>
</dbReference>
<accession>A0A1R2AZF1</accession>
<dbReference type="PANTHER" id="PTHR20913">
    <property type="entry name" value="TBC1 DOMAIN FAMILY MEMBER 20/GTPASE"/>
    <property type="match status" value="1"/>
</dbReference>
<dbReference type="OrthoDB" id="313290at2759"/>
<evidence type="ECO:0000259" key="3">
    <source>
        <dbReference type="PROSITE" id="PS50086"/>
    </source>
</evidence>
<dbReference type="Proteomes" id="UP000187209">
    <property type="component" value="Unassembled WGS sequence"/>
</dbReference>
<feature type="domain" description="Rab-GAP TBC" evidence="3">
    <location>
        <begin position="30"/>
        <end position="225"/>
    </location>
</feature>
<evidence type="ECO:0000256" key="2">
    <source>
        <dbReference type="SAM" id="Phobius"/>
    </source>
</evidence>
<gene>
    <name evidence="4" type="ORF">SteCoe_32273</name>
</gene>
<dbReference type="Gene3D" id="1.10.8.1310">
    <property type="match status" value="1"/>
</dbReference>
<keyword evidence="2" id="KW-0812">Transmembrane</keyword>
<feature type="transmembrane region" description="Helical" evidence="2">
    <location>
        <begin position="321"/>
        <end position="341"/>
    </location>
</feature>
<comment type="caution">
    <text evidence="4">The sequence shown here is derived from an EMBL/GenBank/DDBJ whole genome shotgun (WGS) entry which is preliminary data.</text>
</comment>
<keyword evidence="2" id="KW-0472">Membrane</keyword>
<dbReference type="GO" id="GO:0006888">
    <property type="term" value="P:endoplasmic reticulum to Golgi vesicle-mediated transport"/>
    <property type="evidence" value="ECO:0007669"/>
    <property type="project" value="TreeGrafter"/>
</dbReference>
<evidence type="ECO:0000313" key="5">
    <source>
        <dbReference type="Proteomes" id="UP000187209"/>
    </source>
</evidence>
<dbReference type="SMART" id="SM00164">
    <property type="entry name" value="TBC"/>
    <property type="match status" value="1"/>
</dbReference>
<dbReference type="InterPro" id="IPR000195">
    <property type="entry name" value="Rab-GAP-TBC_dom"/>
</dbReference>
<protein>
    <recommendedName>
        <fullName evidence="3">Rab-GAP TBC domain-containing protein</fullName>
    </recommendedName>
</protein>